<feature type="coiled-coil region" evidence="1">
    <location>
        <begin position="142"/>
        <end position="176"/>
    </location>
</feature>
<keyword evidence="5" id="KW-0614">Plasmid</keyword>
<dbReference type="Pfam" id="PF03428">
    <property type="entry name" value="RP-C"/>
    <property type="match status" value="1"/>
</dbReference>
<dbReference type="KEGG" id="emx:FKV68_24465"/>
<sequence length="422" mass="46525">MPPKRSIGRRQTPKRAEFRRLALSAEIGTVTRGQLAVLAQNLPCTGMVNATEAYLLTTLINTAPADAFEKGGRPIIFKSNQQLAFEINRSAGRVSRLLSNLFDVGLITMQDSGNYKRYPTRNVEGTVVDGCGIDMRILIARYRELDELVRQARVEKAAANAALRRYRGALRNLRRALAFANLIPQRTRARLEVRVEKVIALVGIATRAPSVLLRRATALFEWFVERAMQLPRRPELALAPQDSACRCAGSDTHKQTTSPNSHAECNVDQPSATAEPLTSVGAGSASEWASEACPRRRRNGIKQARHSRQELVALQDLLRAIPALSTYGFALPRSWADLARIAPQMCRVAGISDDARRRAVDHMGEQQAAVAIAITLQKLDRQEISSPDGYLRAMTGRAVAGELHLSRSIFGLAARYTIERLA</sequence>
<accession>A0A859QPE7</accession>
<dbReference type="RefSeq" id="WP_180942321.1">
    <property type="nucleotide sequence ID" value="NZ_CP041240.1"/>
</dbReference>
<dbReference type="Pfam" id="PF11800">
    <property type="entry name" value="RP-C_C"/>
    <property type="match status" value="1"/>
</dbReference>
<feature type="compositionally biased region" description="Polar residues" evidence="2">
    <location>
        <begin position="255"/>
        <end position="272"/>
    </location>
</feature>
<keyword evidence="6" id="KW-1185">Reference proteome</keyword>
<evidence type="ECO:0000313" key="6">
    <source>
        <dbReference type="Proteomes" id="UP000510721"/>
    </source>
</evidence>
<dbReference type="InterPro" id="IPR047611">
    <property type="entry name" value="RepABC_RepC"/>
</dbReference>
<feature type="domain" description="Plasmid replication protein C N-terminal" evidence="3">
    <location>
        <begin position="9"/>
        <end position="180"/>
    </location>
</feature>
<feature type="compositionally biased region" description="Low complexity" evidence="2">
    <location>
        <begin position="279"/>
        <end position="292"/>
    </location>
</feature>
<dbReference type="NCBIfam" id="NF040974">
    <property type="entry name" value="RepABC_RepC"/>
    <property type="match status" value="1"/>
</dbReference>
<reference evidence="5 6" key="1">
    <citation type="submission" date="2019-06" db="EMBL/GenBank/DDBJ databases">
        <title>Complete genome sequence of Ensifer mexicanus ITTG R7 isolated from nodules of Acacia angustissima (Mill.) Kuntze.</title>
        <authorList>
            <person name="Rincon-Rosales R."/>
            <person name="Rogel M.A."/>
            <person name="Guerrero G."/>
            <person name="Rincon-Molina C.I."/>
            <person name="Lopez-Lopez A."/>
            <person name="Martinez-Romero E."/>
        </authorList>
    </citation>
    <scope>NUCLEOTIDE SEQUENCE [LARGE SCALE GENOMIC DNA]</scope>
    <source>
        <strain evidence="5 6">ITTG R7</strain>
        <plasmid evidence="6">pemeittgr7b</plasmid>
    </source>
</reference>
<evidence type="ECO:0000256" key="2">
    <source>
        <dbReference type="SAM" id="MobiDB-lite"/>
    </source>
</evidence>
<evidence type="ECO:0000259" key="3">
    <source>
        <dbReference type="Pfam" id="PF03428"/>
    </source>
</evidence>
<name>A0A859QPE7_9HYPH</name>
<evidence type="ECO:0000313" key="5">
    <source>
        <dbReference type="EMBL" id="QLL64620.1"/>
    </source>
</evidence>
<keyword evidence="1" id="KW-0175">Coiled coil</keyword>
<gene>
    <name evidence="5" type="ORF">FKV68_24465</name>
</gene>
<geneLocation type="plasmid" evidence="6">
    <name>pemeittgr7b</name>
</geneLocation>
<feature type="region of interest" description="Disordered" evidence="2">
    <location>
        <begin position="247"/>
        <end position="294"/>
    </location>
</feature>
<dbReference type="InterPro" id="IPR021760">
    <property type="entry name" value="RepC_C"/>
</dbReference>
<proteinExistence type="predicted"/>
<feature type="domain" description="Plasmid replication protein C C-terminal" evidence="4">
    <location>
        <begin position="314"/>
        <end position="414"/>
    </location>
</feature>
<dbReference type="EMBL" id="CP041240">
    <property type="protein sequence ID" value="QLL64620.1"/>
    <property type="molecule type" value="Genomic_DNA"/>
</dbReference>
<protein>
    <submittedName>
        <fullName evidence="5">Replication protein C</fullName>
    </submittedName>
</protein>
<organism evidence="5 6">
    <name type="scientific">Sinorhizobium mexicanum</name>
    <dbReference type="NCBI Taxonomy" id="375549"/>
    <lineage>
        <taxon>Bacteria</taxon>
        <taxon>Pseudomonadati</taxon>
        <taxon>Pseudomonadota</taxon>
        <taxon>Alphaproteobacteria</taxon>
        <taxon>Hyphomicrobiales</taxon>
        <taxon>Rhizobiaceae</taxon>
        <taxon>Sinorhizobium/Ensifer group</taxon>
        <taxon>Sinorhizobium</taxon>
    </lineage>
</organism>
<evidence type="ECO:0000259" key="4">
    <source>
        <dbReference type="Pfam" id="PF11800"/>
    </source>
</evidence>
<evidence type="ECO:0000256" key="1">
    <source>
        <dbReference type="SAM" id="Coils"/>
    </source>
</evidence>
<dbReference type="Proteomes" id="UP000510721">
    <property type="component" value="Plasmid pEmeITTGR7b"/>
</dbReference>
<dbReference type="InterPro" id="IPR005090">
    <property type="entry name" value="RepC_N"/>
</dbReference>
<dbReference type="AlphaFoldDB" id="A0A859QPE7"/>